<dbReference type="EMBL" id="CMVM020000161">
    <property type="status" value="NOT_ANNOTATED_CDS"/>
    <property type="molecule type" value="Genomic_DNA"/>
</dbReference>
<evidence type="ECO:0000256" key="1">
    <source>
        <dbReference type="SAM" id="MobiDB-lite"/>
    </source>
</evidence>
<sequence length="80" mass="8859">MDSFMKSGPINSKNNSGNSTGLKRISWRQQSQPQLKSKNSFDMSTLCESLARKRSLPRTPVAAFTRNELRQAVKGNSEAG</sequence>
<reference evidence="2" key="2">
    <citation type="submission" date="2022-06" db="UniProtKB">
        <authorList>
            <consortium name="EnsemblMetazoa"/>
        </authorList>
    </citation>
    <scope>IDENTIFICATION</scope>
</reference>
<organism evidence="2 3">
    <name type="scientific">Onchocerca volvulus</name>
    <dbReference type="NCBI Taxonomy" id="6282"/>
    <lineage>
        <taxon>Eukaryota</taxon>
        <taxon>Metazoa</taxon>
        <taxon>Ecdysozoa</taxon>
        <taxon>Nematoda</taxon>
        <taxon>Chromadorea</taxon>
        <taxon>Rhabditida</taxon>
        <taxon>Spirurina</taxon>
        <taxon>Spiruromorpha</taxon>
        <taxon>Filarioidea</taxon>
        <taxon>Onchocercidae</taxon>
        <taxon>Onchocerca</taxon>
    </lineage>
</organism>
<feature type="region of interest" description="Disordered" evidence="1">
    <location>
        <begin position="1"/>
        <end position="42"/>
    </location>
</feature>
<name>A0A8R1XX30_ONCVO</name>
<reference evidence="3" key="1">
    <citation type="submission" date="2013-10" db="EMBL/GenBank/DDBJ databases">
        <title>Genome sequencing of Onchocerca volvulus.</title>
        <authorList>
            <person name="Cotton J."/>
            <person name="Tsai J."/>
            <person name="Stanley E."/>
            <person name="Tracey A."/>
            <person name="Holroyd N."/>
            <person name="Lustigman S."/>
            <person name="Berriman M."/>
        </authorList>
    </citation>
    <scope>NUCLEOTIDE SEQUENCE</scope>
</reference>
<evidence type="ECO:0000313" key="2">
    <source>
        <dbReference type="EnsemblMetazoa" id="OVOC5525.1"/>
    </source>
</evidence>
<feature type="compositionally biased region" description="Polar residues" evidence="1">
    <location>
        <begin position="9"/>
        <end position="42"/>
    </location>
</feature>
<dbReference type="Proteomes" id="UP000024404">
    <property type="component" value="Unassembled WGS sequence"/>
</dbReference>
<protein>
    <submittedName>
        <fullName evidence="2">Uncharacterized protein</fullName>
    </submittedName>
</protein>
<dbReference type="EnsemblMetazoa" id="OVOC5525.1">
    <property type="protein sequence ID" value="OVOC5525.1"/>
    <property type="gene ID" value="WBGene00242334"/>
</dbReference>
<dbReference type="AlphaFoldDB" id="A0A8R1XX30"/>
<dbReference type="OMA" id="ISWRQQS"/>
<keyword evidence="3" id="KW-1185">Reference proteome</keyword>
<accession>A0A8R1XX30</accession>
<evidence type="ECO:0000313" key="3">
    <source>
        <dbReference type="Proteomes" id="UP000024404"/>
    </source>
</evidence>
<proteinExistence type="predicted"/>